<dbReference type="PROSITE" id="PS50893">
    <property type="entry name" value="ABC_TRANSPORTER_2"/>
    <property type="match status" value="1"/>
</dbReference>
<dbReference type="InterPro" id="IPR036640">
    <property type="entry name" value="ABC1_TM_sf"/>
</dbReference>
<feature type="domain" description="ABC transporter" evidence="8">
    <location>
        <begin position="341"/>
        <end position="576"/>
    </location>
</feature>
<evidence type="ECO:0000256" key="1">
    <source>
        <dbReference type="ARBA" id="ARBA00004651"/>
    </source>
</evidence>
<comment type="caution">
    <text evidence="10">The sequence shown here is derived from an EMBL/GenBank/DDBJ whole genome shotgun (WGS) entry which is preliminary data.</text>
</comment>
<accession>A0ABT9DVS4</accession>
<evidence type="ECO:0000256" key="6">
    <source>
        <dbReference type="ARBA" id="ARBA00023136"/>
    </source>
</evidence>
<dbReference type="SUPFAM" id="SSF90123">
    <property type="entry name" value="ABC transporter transmembrane region"/>
    <property type="match status" value="1"/>
</dbReference>
<dbReference type="Gene3D" id="1.20.1560.10">
    <property type="entry name" value="ABC transporter type 1, transmembrane domain"/>
    <property type="match status" value="1"/>
</dbReference>
<dbReference type="InterPro" id="IPR011527">
    <property type="entry name" value="ABC1_TM_dom"/>
</dbReference>
<feature type="transmembrane region" description="Helical" evidence="7">
    <location>
        <begin position="260"/>
        <end position="284"/>
    </location>
</feature>
<dbReference type="SMART" id="SM00382">
    <property type="entry name" value="AAA"/>
    <property type="match status" value="1"/>
</dbReference>
<comment type="subcellular location">
    <subcellularLocation>
        <location evidence="1">Cell membrane</location>
        <topology evidence="1">Multi-pass membrane protein</topology>
    </subcellularLocation>
</comment>
<evidence type="ECO:0000256" key="3">
    <source>
        <dbReference type="ARBA" id="ARBA00022741"/>
    </source>
</evidence>
<dbReference type="InterPro" id="IPR039421">
    <property type="entry name" value="Type_1_exporter"/>
</dbReference>
<dbReference type="SUPFAM" id="SSF52540">
    <property type="entry name" value="P-loop containing nucleoside triphosphate hydrolases"/>
    <property type="match status" value="1"/>
</dbReference>
<dbReference type="InterPro" id="IPR003593">
    <property type="entry name" value="AAA+_ATPase"/>
</dbReference>
<dbReference type="EMBL" id="JAUTWS010000005">
    <property type="protein sequence ID" value="MDO9708001.1"/>
    <property type="molecule type" value="Genomic_DNA"/>
</dbReference>
<feature type="transmembrane region" description="Helical" evidence="7">
    <location>
        <begin position="30"/>
        <end position="52"/>
    </location>
</feature>
<dbReference type="InterPro" id="IPR017871">
    <property type="entry name" value="ABC_transporter-like_CS"/>
</dbReference>
<protein>
    <submittedName>
        <fullName evidence="10">Peptidase domain-containing ABC transporter</fullName>
    </submittedName>
</protein>
<dbReference type="Proteomes" id="UP001243009">
    <property type="component" value="Unassembled WGS sequence"/>
</dbReference>
<feature type="transmembrane region" description="Helical" evidence="7">
    <location>
        <begin position="64"/>
        <end position="84"/>
    </location>
</feature>
<dbReference type="InterPro" id="IPR003439">
    <property type="entry name" value="ABC_transporter-like_ATP-bd"/>
</dbReference>
<dbReference type="Pfam" id="PF00664">
    <property type="entry name" value="ABC_membrane"/>
    <property type="match status" value="1"/>
</dbReference>
<dbReference type="InterPro" id="IPR027417">
    <property type="entry name" value="P-loop_NTPase"/>
</dbReference>
<keyword evidence="4" id="KW-0067">ATP-binding</keyword>
<dbReference type="PANTHER" id="PTHR43394:SF1">
    <property type="entry name" value="ATP-BINDING CASSETTE SUB-FAMILY B MEMBER 10, MITOCHONDRIAL"/>
    <property type="match status" value="1"/>
</dbReference>
<gene>
    <name evidence="10" type="ORF">Q7A36_06580</name>
</gene>
<reference evidence="10 11" key="1">
    <citation type="submission" date="2023-08" db="EMBL/GenBank/DDBJ databases">
        <title>The draft genome sequence of Paracraurococcus sp. LOR1-02.</title>
        <authorList>
            <person name="Kingkaew E."/>
            <person name="Tanasupawat S."/>
        </authorList>
    </citation>
    <scope>NUCLEOTIDE SEQUENCE [LARGE SCALE GENOMIC DNA]</scope>
    <source>
        <strain evidence="10 11">LOR1-02</strain>
    </source>
</reference>
<dbReference type="Pfam" id="PF00005">
    <property type="entry name" value="ABC_tran"/>
    <property type="match status" value="1"/>
</dbReference>
<organism evidence="10 11">
    <name type="scientific">Paracraurococcus lichenis</name>
    <dbReference type="NCBI Taxonomy" id="3064888"/>
    <lineage>
        <taxon>Bacteria</taxon>
        <taxon>Pseudomonadati</taxon>
        <taxon>Pseudomonadota</taxon>
        <taxon>Alphaproteobacteria</taxon>
        <taxon>Acetobacterales</taxon>
        <taxon>Roseomonadaceae</taxon>
        <taxon>Paracraurococcus</taxon>
    </lineage>
</organism>
<sequence>MGQPQGAGRGFGLRSFLPDLLQHRRLFAEAYLSALLLHVLGMVTPLFFGAVLDKVVVHHAESTLLVLTIGVVLAIGFDAAIGLVHDTLLLHANPKIDVATAARVFRHALSLPLPFFVRHQAGALVRDLQQDQAVRGFLTQGLFFSFTELAALLVLLPLLLSFSPALTAVVLAFSGLIALVSAGLSGPFRRRMDANYAAQGERQALLVETLHGIATVKALGLEANRQARWEAATATALDRARDLQWLGTRARTLTQALERLMAVAVIFTGAQLVFAGSLTIGQLVAFQMLSGRATGPLMYFISLIKSWQEAATAARQLARVMEAAPEAAGGRGLRPVLRGGLRFEGVAFAYEGSTATALEAIDLEIPAGSTLGIVGRSGSGKSTLIRLAQGLLAPTAGRILVDGHDLADLDRAHLRRAIGVVPQESFLFRGTVRENLAVAEPGASFDDIQDAAGQAGADGFIRRMPDGYDSLLEEGAVNLSGGQRQRLAIARALLRRPPILVFDEATSALDMETEAEIQRNLDVAAAGRTLVLVSHRLAAVQGMDAILVLDRGRIAGFGTHAELLRGCLAYRQLWSAQPAMAAPVMLAAE</sequence>
<evidence type="ECO:0000256" key="2">
    <source>
        <dbReference type="ARBA" id="ARBA00022692"/>
    </source>
</evidence>
<name>A0ABT9DVS4_9PROT</name>
<evidence type="ECO:0000259" key="8">
    <source>
        <dbReference type="PROSITE" id="PS50893"/>
    </source>
</evidence>
<evidence type="ECO:0000256" key="4">
    <source>
        <dbReference type="ARBA" id="ARBA00022840"/>
    </source>
</evidence>
<proteinExistence type="predicted"/>
<evidence type="ECO:0000256" key="5">
    <source>
        <dbReference type="ARBA" id="ARBA00022989"/>
    </source>
</evidence>
<dbReference type="Gene3D" id="3.40.50.300">
    <property type="entry name" value="P-loop containing nucleotide triphosphate hydrolases"/>
    <property type="match status" value="1"/>
</dbReference>
<evidence type="ECO:0000313" key="11">
    <source>
        <dbReference type="Proteomes" id="UP001243009"/>
    </source>
</evidence>
<dbReference type="RefSeq" id="WP_305102872.1">
    <property type="nucleotide sequence ID" value="NZ_JAUTWS010000005.1"/>
</dbReference>
<dbReference type="PANTHER" id="PTHR43394">
    <property type="entry name" value="ATP-DEPENDENT PERMEASE MDL1, MITOCHONDRIAL"/>
    <property type="match status" value="1"/>
</dbReference>
<keyword evidence="3" id="KW-0547">Nucleotide-binding</keyword>
<keyword evidence="6 7" id="KW-0472">Membrane</keyword>
<evidence type="ECO:0000259" key="9">
    <source>
        <dbReference type="PROSITE" id="PS50929"/>
    </source>
</evidence>
<evidence type="ECO:0000256" key="7">
    <source>
        <dbReference type="SAM" id="Phobius"/>
    </source>
</evidence>
<evidence type="ECO:0000313" key="10">
    <source>
        <dbReference type="EMBL" id="MDO9708001.1"/>
    </source>
</evidence>
<keyword evidence="11" id="KW-1185">Reference proteome</keyword>
<feature type="transmembrane region" description="Helical" evidence="7">
    <location>
        <begin position="165"/>
        <end position="184"/>
    </location>
</feature>
<feature type="transmembrane region" description="Helical" evidence="7">
    <location>
        <begin position="137"/>
        <end position="159"/>
    </location>
</feature>
<dbReference type="PROSITE" id="PS00211">
    <property type="entry name" value="ABC_TRANSPORTER_1"/>
    <property type="match status" value="1"/>
</dbReference>
<keyword evidence="2 7" id="KW-0812">Transmembrane</keyword>
<feature type="domain" description="ABC transmembrane type-1" evidence="9">
    <location>
        <begin position="32"/>
        <end position="309"/>
    </location>
</feature>
<dbReference type="PROSITE" id="PS50929">
    <property type="entry name" value="ABC_TM1F"/>
    <property type="match status" value="1"/>
</dbReference>
<keyword evidence="5 7" id="KW-1133">Transmembrane helix</keyword>